<accession>A0ABN7P084</accession>
<name>A0ABN7P084_TIMPD</name>
<proteinExistence type="predicted"/>
<evidence type="ECO:0000313" key="2">
    <source>
        <dbReference type="Proteomes" id="UP001153148"/>
    </source>
</evidence>
<sequence>MLNGDRSC</sequence>
<evidence type="ECO:0000313" key="1">
    <source>
        <dbReference type="EMBL" id="CAG2061366.1"/>
    </source>
</evidence>
<dbReference type="Proteomes" id="UP001153148">
    <property type="component" value="Unassembled WGS sequence"/>
</dbReference>
<organism evidence="1 2">
    <name type="scientific">Timema podura</name>
    <name type="common">Walking stick</name>
    <dbReference type="NCBI Taxonomy" id="61482"/>
    <lineage>
        <taxon>Eukaryota</taxon>
        <taxon>Metazoa</taxon>
        <taxon>Ecdysozoa</taxon>
        <taxon>Arthropoda</taxon>
        <taxon>Hexapoda</taxon>
        <taxon>Insecta</taxon>
        <taxon>Pterygota</taxon>
        <taxon>Neoptera</taxon>
        <taxon>Polyneoptera</taxon>
        <taxon>Phasmatodea</taxon>
        <taxon>Timematodea</taxon>
        <taxon>Timematoidea</taxon>
        <taxon>Timematidae</taxon>
        <taxon>Timema</taxon>
    </lineage>
</organism>
<reference evidence="1" key="1">
    <citation type="submission" date="2021-03" db="EMBL/GenBank/DDBJ databases">
        <authorList>
            <person name="Tran Van P."/>
        </authorList>
    </citation>
    <scope>NUCLEOTIDE SEQUENCE</scope>
</reference>
<comment type="caution">
    <text evidence="1">The sequence shown here is derived from an EMBL/GenBank/DDBJ whole genome shotgun (WGS) entry which is preliminary data.</text>
</comment>
<gene>
    <name evidence="1" type="ORF">TPAB3V08_LOCUS8320</name>
</gene>
<protein>
    <submittedName>
        <fullName evidence="1">Uncharacterized protein</fullName>
    </submittedName>
</protein>
<dbReference type="EMBL" id="CAJPIN010015604">
    <property type="protein sequence ID" value="CAG2061366.1"/>
    <property type="molecule type" value="Genomic_DNA"/>
</dbReference>
<keyword evidence="2" id="KW-1185">Reference proteome</keyword>